<dbReference type="InterPro" id="IPR012337">
    <property type="entry name" value="RNaseH-like_sf"/>
</dbReference>
<feature type="region of interest" description="Disordered" evidence="1">
    <location>
        <begin position="1"/>
        <end position="38"/>
    </location>
</feature>
<dbReference type="EMBL" id="VOKX01000132">
    <property type="protein sequence ID" value="KAB7833563.1"/>
    <property type="molecule type" value="Genomic_DNA"/>
</dbReference>
<dbReference type="GO" id="GO:0005829">
    <property type="term" value="C:cytosol"/>
    <property type="evidence" value="ECO:0007669"/>
    <property type="project" value="TreeGrafter"/>
</dbReference>
<name>A0A5N5VXG9_STRMB</name>
<dbReference type="RefSeq" id="WP_152266117.1">
    <property type="nucleotide sequence ID" value="NZ_VOKX01000132.1"/>
</dbReference>
<dbReference type="OrthoDB" id="9791657at2"/>
<protein>
    <submittedName>
        <fullName evidence="3">3'-5' exonuclease</fullName>
    </submittedName>
</protein>
<gene>
    <name evidence="3" type="ORF">FRZ00_33505</name>
</gene>
<evidence type="ECO:0000313" key="4">
    <source>
        <dbReference type="Proteomes" id="UP000327000"/>
    </source>
</evidence>
<dbReference type="AlphaFoldDB" id="A0A5N5VXG9"/>
<comment type="caution">
    <text evidence="3">The sequence shown here is derived from an EMBL/GenBank/DDBJ whole genome shotgun (WGS) entry which is preliminary data.</text>
</comment>
<dbReference type="CDD" id="cd06127">
    <property type="entry name" value="DEDDh"/>
    <property type="match status" value="1"/>
</dbReference>
<evidence type="ECO:0000256" key="1">
    <source>
        <dbReference type="SAM" id="MobiDB-lite"/>
    </source>
</evidence>
<evidence type="ECO:0000313" key="3">
    <source>
        <dbReference type="EMBL" id="KAB7833563.1"/>
    </source>
</evidence>
<dbReference type="GO" id="GO:0045004">
    <property type="term" value="P:DNA replication proofreading"/>
    <property type="evidence" value="ECO:0007669"/>
    <property type="project" value="TreeGrafter"/>
</dbReference>
<organism evidence="3 4">
    <name type="scientific">Streptomyces mobaraensis</name>
    <name type="common">Streptoverticillium mobaraense</name>
    <dbReference type="NCBI Taxonomy" id="35621"/>
    <lineage>
        <taxon>Bacteria</taxon>
        <taxon>Bacillati</taxon>
        <taxon>Actinomycetota</taxon>
        <taxon>Actinomycetes</taxon>
        <taxon>Kitasatosporales</taxon>
        <taxon>Streptomycetaceae</taxon>
        <taxon>Streptomyces</taxon>
    </lineage>
</organism>
<dbReference type="GO" id="GO:0008408">
    <property type="term" value="F:3'-5' exonuclease activity"/>
    <property type="evidence" value="ECO:0007669"/>
    <property type="project" value="TreeGrafter"/>
</dbReference>
<accession>A0A5N5VXG9</accession>
<keyword evidence="3" id="KW-0540">Nuclease</keyword>
<feature type="compositionally biased region" description="Basic and acidic residues" evidence="1">
    <location>
        <begin position="16"/>
        <end position="33"/>
    </location>
</feature>
<dbReference type="SMART" id="SM00479">
    <property type="entry name" value="EXOIII"/>
    <property type="match status" value="1"/>
</dbReference>
<dbReference type="Gene3D" id="3.30.420.10">
    <property type="entry name" value="Ribonuclease H-like superfamily/Ribonuclease H"/>
    <property type="match status" value="1"/>
</dbReference>
<dbReference type="SUPFAM" id="SSF53098">
    <property type="entry name" value="Ribonuclease H-like"/>
    <property type="match status" value="1"/>
</dbReference>
<dbReference type="InterPro" id="IPR013520">
    <property type="entry name" value="Ribonucl_H"/>
</dbReference>
<dbReference type="Pfam" id="PF00929">
    <property type="entry name" value="RNase_T"/>
    <property type="match status" value="1"/>
</dbReference>
<evidence type="ECO:0000259" key="2">
    <source>
        <dbReference type="SMART" id="SM00479"/>
    </source>
</evidence>
<keyword evidence="3" id="KW-0269">Exonuclease</keyword>
<keyword evidence="4" id="KW-1185">Reference proteome</keyword>
<dbReference type="Proteomes" id="UP000327000">
    <property type="component" value="Unassembled WGS sequence"/>
</dbReference>
<dbReference type="PANTHER" id="PTHR30231">
    <property type="entry name" value="DNA POLYMERASE III SUBUNIT EPSILON"/>
    <property type="match status" value="1"/>
</dbReference>
<dbReference type="GO" id="GO:0003676">
    <property type="term" value="F:nucleic acid binding"/>
    <property type="evidence" value="ECO:0007669"/>
    <property type="project" value="InterPro"/>
</dbReference>
<dbReference type="PANTHER" id="PTHR30231:SF37">
    <property type="entry name" value="EXODEOXYRIBONUCLEASE 10"/>
    <property type="match status" value="1"/>
</dbReference>
<reference evidence="3 4" key="1">
    <citation type="journal article" date="2019" name="Microb. Cell Fact.">
        <title>Exploring novel herbicidin analogues by transcriptional regulator overexpression and MS/MS molecular networking.</title>
        <authorList>
            <person name="Shi Y."/>
            <person name="Gu R."/>
            <person name="Li Y."/>
            <person name="Wang X."/>
            <person name="Ren W."/>
            <person name="Li X."/>
            <person name="Wang L."/>
            <person name="Xie Y."/>
            <person name="Hong B."/>
        </authorList>
    </citation>
    <scope>NUCLEOTIDE SEQUENCE [LARGE SCALE GENOMIC DNA]</scope>
    <source>
        <strain evidence="3 4">US-43</strain>
    </source>
</reference>
<keyword evidence="3" id="KW-0378">Hydrolase</keyword>
<sequence length="493" mass="54633">MSTTTAATEQIPGSRAEPDPARVARSDPRDHIDGVPVYGWGQAPPYLRTQTQLGEARLKLADGQVPLAYIRTRKYGDVALYDPSGADKMKPLSSSTKARMAKRRTCPTCQQVRDEIVPGERCSVCRQRVERERLRLLARTCGGCGTVRERPYPEAHRRCAPCRRAQLAEKRERVAAWLEEVTTCAGTDCTVKVGAKTKARAWLKEQPWLLRPESPRIPDSSWRPDGWSRRCPPCTALEEQRQAEQRARWEREEQERREAGRRAAEERKAWAAGALVDPDVVVLDTETTGLHSGARIVEIAVLSSGGEVLLDTLLDPGEPIPRDASAIHGITDADVAGAPRFTDVLVQLTGVLDGKRVLIYNDVYDVGRLRHELTLHYLDRAARDSAVTAVSTGDLPVDLQDGALAEARKQAAAWLDGMRFEDVMIPYSRWYGDWSDYHGDYRWQPLGGGHRAAGDCRAVLDCLRAMGRSSSDETDAIDMLVTGNGGWGERMAG</sequence>
<feature type="domain" description="Exonuclease" evidence="2">
    <location>
        <begin position="279"/>
        <end position="472"/>
    </location>
</feature>
<dbReference type="InterPro" id="IPR036397">
    <property type="entry name" value="RNaseH_sf"/>
</dbReference>
<proteinExistence type="predicted"/>